<feature type="compositionally biased region" description="Polar residues" evidence="1">
    <location>
        <begin position="65"/>
        <end position="74"/>
    </location>
</feature>
<proteinExistence type="predicted"/>
<dbReference type="Proteomes" id="UP000676506">
    <property type="component" value="Chromosome 1"/>
</dbReference>
<reference evidence="2 3" key="1">
    <citation type="submission" date="2021-03" db="EMBL/GenBank/DDBJ databases">
        <title>Genomic and phenotypic characterization of Chloracidobacterium isolates provides evidence for multiple species.</title>
        <authorList>
            <person name="Saini M.K."/>
            <person name="Costas A.M.G."/>
            <person name="Tank M."/>
            <person name="Bryant D.A."/>
        </authorList>
    </citation>
    <scope>NUCLEOTIDE SEQUENCE [LARGE SCALE GENOMIC DNA]</scope>
    <source>
        <strain evidence="2 3">BV2-C</strain>
    </source>
</reference>
<organism evidence="2 3">
    <name type="scientific">Chloracidobacterium validum</name>
    <dbReference type="NCBI Taxonomy" id="2821543"/>
    <lineage>
        <taxon>Bacteria</taxon>
        <taxon>Pseudomonadati</taxon>
        <taxon>Acidobacteriota</taxon>
        <taxon>Terriglobia</taxon>
        <taxon>Terriglobales</taxon>
        <taxon>Acidobacteriaceae</taxon>
        <taxon>Chloracidobacterium</taxon>
    </lineage>
</organism>
<accession>A0ABX8B7P8</accession>
<evidence type="ECO:0008006" key="4">
    <source>
        <dbReference type="Google" id="ProtNLM"/>
    </source>
</evidence>
<sequence length="316" mass="35399">MPKLTPQLTRLGLRLTAVLTVYGGLYAAPAISHGQHLPLVAEPPTITGQRHRDARTSGPQDDASETNLRSNGDESTPDSDLDSAPSRYQEKVTVKPSHIPRMPEPLLFDLMRPLGAERGELEVNTLLRPPVGRRGQSVTWAPEIEFAFAPGHTVEFELPFEDGQLEAFKFGLQGTLGTFRQHRSIHGWQALVERARLGRDLQLDMLHLAGHRIGQRWSVFTMQGARFKRTAQQRAVKGVFNPTVFREVSDRLVLGLETNLALGARRRADWVVLPQTHVEWRRYSFQFGLGVERTLPHGIRPTMAIRLIRTLGSAGH</sequence>
<dbReference type="EMBL" id="CP072648">
    <property type="protein sequence ID" value="QUW02982.1"/>
    <property type="molecule type" value="Genomic_DNA"/>
</dbReference>
<name>A0ABX8B7P8_9BACT</name>
<evidence type="ECO:0000313" key="3">
    <source>
        <dbReference type="Proteomes" id="UP000676506"/>
    </source>
</evidence>
<evidence type="ECO:0000256" key="1">
    <source>
        <dbReference type="SAM" id="MobiDB-lite"/>
    </source>
</evidence>
<gene>
    <name evidence="2" type="ORF">J8C06_00600</name>
</gene>
<dbReference type="RefSeq" id="WP_211428873.1">
    <property type="nucleotide sequence ID" value="NZ_CP072648.1"/>
</dbReference>
<keyword evidence="3" id="KW-1185">Reference proteome</keyword>
<protein>
    <recommendedName>
        <fullName evidence="4">DUF3187 family protein</fullName>
    </recommendedName>
</protein>
<evidence type="ECO:0000313" key="2">
    <source>
        <dbReference type="EMBL" id="QUW02982.1"/>
    </source>
</evidence>
<feature type="region of interest" description="Disordered" evidence="1">
    <location>
        <begin position="47"/>
        <end position="96"/>
    </location>
</feature>